<evidence type="ECO:0000256" key="1">
    <source>
        <dbReference type="ARBA" id="ARBA00006484"/>
    </source>
</evidence>
<dbReference type="GO" id="GO:0016616">
    <property type="term" value="F:oxidoreductase activity, acting on the CH-OH group of donors, NAD or NADP as acceptor"/>
    <property type="evidence" value="ECO:0007669"/>
    <property type="project" value="TreeGrafter"/>
</dbReference>
<sequence length="259" mass="27046">MFPVHQDKAILVTGAAGGVGRATAELLAAQGARLVLIDLDATALGSLAGTLGAPGHHLAIAMDLASEASVSDGFARAVEGFGTLHALVNCAAIVRHSEPLDIPRSDWERQFAVNLFGAYDIARLTARHMIDRGVRGALVAIASEAGKKGHVESLAYSASKAGVISMTRMLSEALAPFDINVNCICPGGVATPMLREVAEAYSGYSGEAAPAIFDKMINTQLIRHIEPVEVARIASFLLTDDAMLIRGQAINADGGETPY</sequence>
<comment type="caution">
    <text evidence="3">The sequence shown here is derived from an EMBL/GenBank/DDBJ whole genome shotgun (WGS) entry which is preliminary data.</text>
</comment>
<gene>
    <name evidence="3" type="ORF">BJF92_10145</name>
</gene>
<accession>A0A1Q9ANK5</accession>
<evidence type="ECO:0000313" key="3">
    <source>
        <dbReference type="EMBL" id="OLP56895.1"/>
    </source>
</evidence>
<proteinExistence type="inferred from homology"/>
<dbReference type="InterPro" id="IPR036291">
    <property type="entry name" value="NAD(P)-bd_dom_sf"/>
</dbReference>
<dbReference type="EMBL" id="MKIO01000021">
    <property type="protein sequence ID" value="OLP56895.1"/>
    <property type="molecule type" value="Genomic_DNA"/>
</dbReference>
<name>A0A1Q9ANK5_9HYPH</name>
<dbReference type="PRINTS" id="PR00081">
    <property type="entry name" value="GDHRDH"/>
</dbReference>
<evidence type="ECO:0000256" key="2">
    <source>
        <dbReference type="RuleBase" id="RU000363"/>
    </source>
</evidence>
<organism evidence="3 4">
    <name type="scientific">Xaviernesmea rhizosphaerae</name>
    <dbReference type="NCBI Taxonomy" id="1672749"/>
    <lineage>
        <taxon>Bacteria</taxon>
        <taxon>Pseudomonadati</taxon>
        <taxon>Pseudomonadota</taxon>
        <taxon>Alphaproteobacteria</taxon>
        <taxon>Hyphomicrobiales</taxon>
        <taxon>Rhizobiaceae</taxon>
        <taxon>Rhizobium/Agrobacterium group</taxon>
        <taxon>Xaviernesmea</taxon>
    </lineage>
</organism>
<dbReference type="Pfam" id="PF00106">
    <property type="entry name" value="adh_short"/>
    <property type="match status" value="1"/>
</dbReference>
<dbReference type="CDD" id="cd05233">
    <property type="entry name" value="SDR_c"/>
    <property type="match status" value="1"/>
</dbReference>
<dbReference type="Gene3D" id="3.40.50.720">
    <property type="entry name" value="NAD(P)-binding Rossmann-like Domain"/>
    <property type="match status" value="1"/>
</dbReference>
<dbReference type="AlphaFoldDB" id="A0A1Q9ANK5"/>
<comment type="similarity">
    <text evidence="1 2">Belongs to the short-chain dehydrogenases/reductases (SDR) family.</text>
</comment>
<dbReference type="FunFam" id="3.40.50.720:FF:000084">
    <property type="entry name" value="Short-chain dehydrogenase reductase"/>
    <property type="match status" value="1"/>
</dbReference>
<evidence type="ECO:0000313" key="4">
    <source>
        <dbReference type="Proteomes" id="UP000186143"/>
    </source>
</evidence>
<dbReference type="PROSITE" id="PS00061">
    <property type="entry name" value="ADH_SHORT"/>
    <property type="match status" value="1"/>
</dbReference>
<dbReference type="InterPro" id="IPR002347">
    <property type="entry name" value="SDR_fam"/>
</dbReference>
<protein>
    <recommendedName>
        <fullName evidence="5">SDR family oxidoreductase</fullName>
    </recommendedName>
</protein>
<dbReference type="STRING" id="1672749.BJF92_10145"/>
<dbReference type="InterPro" id="IPR020904">
    <property type="entry name" value="Sc_DH/Rdtase_CS"/>
</dbReference>
<reference evidence="3 4" key="1">
    <citation type="submission" date="2016-09" db="EMBL/GenBank/DDBJ databases">
        <title>Rhizobium sp. nov., a novel species isolated from the rice rhizosphere.</title>
        <authorList>
            <person name="Zhao J."/>
            <person name="Zhang X."/>
        </authorList>
    </citation>
    <scope>NUCLEOTIDE SEQUENCE [LARGE SCALE GENOMIC DNA]</scope>
    <source>
        <strain evidence="3 4">MH17</strain>
    </source>
</reference>
<dbReference type="PANTHER" id="PTHR42760">
    <property type="entry name" value="SHORT-CHAIN DEHYDROGENASES/REDUCTASES FAMILY MEMBER"/>
    <property type="match status" value="1"/>
</dbReference>
<dbReference type="SUPFAM" id="SSF51735">
    <property type="entry name" value="NAD(P)-binding Rossmann-fold domains"/>
    <property type="match status" value="1"/>
</dbReference>
<dbReference type="PRINTS" id="PR00080">
    <property type="entry name" value="SDRFAMILY"/>
</dbReference>
<evidence type="ECO:0008006" key="5">
    <source>
        <dbReference type="Google" id="ProtNLM"/>
    </source>
</evidence>
<dbReference type="Proteomes" id="UP000186143">
    <property type="component" value="Unassembled WGS sequence"/>
</dbReference>